<evidence type="ECO:0000313" key="5">
    <source>
        <dbReference type="Proteomes" id="UP001300012"/>
    </source>
</evidence>
<comment type="similarity">
    <text evidence="1">Belongs to the LytR/CpsA/Psr (LCP) family.</text>
</comment>
<evidence type="ECO:0000259" key="3">
    <source>
        <dbReference type="Pfam" id="PF03816"/>
    </source>
</evidence>
<feature type="compositionally biased region" description="Gly residues" evidence="2">
    <location>
        <begin position="362"/>
        <end position="376"/>
    </location>
</feature>
<dbReference type="InterPro" id="IPR004474">
    <property type="entry name" value="LytR_CpsA_psr"/>
</dbReference>
<dbReference type="Proteomes" id="UP001300012">
    <property type="component" value="Unassembled WGS sequence"/>
</dbReference>
<evidence type="ECO:0000256" key="1">
    <source>
        <dbReference type="ARBA" id="ARBA00006068"/>
    </source>
</evidence>
<dbReference type="PANTHER" id="PTHR33392">
    <property type="entry name" value="POLYISOPRENYL-TEICHOIC ACID--PEPTIDOGLYCAN TEICHOIC ACID TRANSFERASE TAGU"/>
    <property type="match status" value="1"/>
</dbReference>
<feature type="compositionally biased region" description="Polar residues" evidence="2">
    <location>
        <begin position="384"/>
        <end position="402"/>
    </location>
</feature>
<organism evidence="4 5">
    <name type="scientific">Paenibacillus radicis</name>
    <name type="common">ex Xue et al. 2023</name>
    <dbReference type="NCBI Taxonomy" id="2972489"/>
    <lineage>
        <taxon>Bacteria</taxon>
        <taxon>Bacillati</taxon>
        <taxon>Bacillota</taxon>
        <taxon>Bacilli</taxon>
        <taxon>Bacillales</taxon>
        <taxon>Paenibacillaceae</taxon>
        <taxon>Paenibacillus</taxon>
    </lineage>
</organism>
<dbReference type="EMBL" id="JANQBD010000026">
    <property type="protein sequence ID" value="MCR8635251.1"/>
    <property type="molecule type" value="Genomic_DNA"/>
</dbReference>
<dbReference type="Gene3D" id="3.40.630.190">
    <property type="entry name" value="LCP protein"/>
    <property type="match status" value="1"/>
</dbReference>
<dbReference type="Pfam" id="PF03816">
    <property type="entry name" value="LytR_cpsA_psr"/>
    <property type="match status" value="1"/>
</dbReference>
<dbReference type="InterPro" id="IPR050922">
    <property type="entry name" value="LytR/CpsA/Psr_CW_biosynth"/>
</dbReference>
<feature type="compositionally biased region" description="Low complexity" evidence="2">
    <location>
        <begin position="344"/>
        <end position="361"/>
    </location>
</feature>
<dbReference type="RefSeq" id="WP_258216799.1">
    <property type="nucleotide sequence ID" value="NZ_JANQBD010000026.1"/>
</dbReference>
<evidence type="ECO:0000256" key="2">
    <source>
        <dbReference type="SAM" id="MobiDB-lite"/>
    </source>
</evidence>
<dbReference type="PANTHER" id="PTHR33392:SF6">
    <property type="entry name" value="POLYISOPRENYL-TEICHOIC ACID--PEPTIDOGLYCAN TEICHOIC ACID TRANSFERASE TAGU"/>
    <property type="match status" value="1"/>
</dbReference>
<comment type="caution">
    <text evidence="4">The sequence shown here is derived from an EMBL/GenBank/DDBJ whole genome shotgun (WGS) entry which is preliminary data.</text>
</comment>
<name>A0ABT1YPZ2_9BACL</name>
<feature type="compositionally biased region" description="Low complexity" evidence="2">
    <location>
        <begin position="325"/>
        <end position="337"/>
    </location>
</feature>
<feature type="domain" description="Cell envelope-related transcriptional attenuator" evidence="3">
    <location>
        <begin position="72"/>
        <end position="231"/>
    </location>
</feature>
<dbReference type="NCBIfam" id="TIGR00350">
    <property type="entry name" value="lytR_cpsA_psr"/>
    <property type="match status" value="1"/>
</dbReference>
<evidence type="ECO:0000313" key="4">
    <source>
        <dbReference type="EMBL" id="MCR8635251.1"/>
    </source>
</evidence>
<sequence length="432" mass="45772">MKKMILKIALASAVAIAATVGIYVYSIYETTTVAIEKIGTPEVVPVEQSAKVKPLTLLLMGIDYRPESGSLNSDVIMVVTLNPEQHSATLVSLPRDLQMAPKGLPSRKANYYYPYFNNIEKNSAFMETKKVFSDFMGVPVDYMVTVDFDGFRQIVDLMGGLTIQVDMDMRYVDDEDGTDINLKKGLAKLNGKQTLDFVRYRKSNRNTEESSDLARNQRQQQVLDQLMNSLKSTGGVTKLGQIIETVGSHMKTDVPASQIRDLMTTYFDISPSNVKYVHLDGEWESPYIIVKDEDLEEARAALIQQLGGKGTAIAGIGLSTGSGVGKESTSGTSSSKGSNGGSSGSTSSGGSTGEKSNSSTGTGNGSAAGTKSGAGAGKQKEQEGGTNKETNGTAESGSSTVGEATYGVKSENGSMPPKSPAILPPNAGSSSE</sequence>
<gene>
    <name evidence="4" type="ORF">NV381_29030</name>
</gene>
<keyword evidence="5" id="KW-1185">Reference proteome</keyword>
<accession>A0ABT1YPZ2</accession>
<feature type="region of interest" description="Disordered" evidence="2">
    <location>
        <begin position="322"/>
        <end position="432"/>
    </location>
</feature>
<reference evidence="4 5" key="1">
    <citation type="submission" date="2022-08" db="EMBL/GenBank/DDBJ databases">
        <title>Paenibacillus endoradicis sp. nov., Paenibacillus radicibacter sp. nov and Paenibacillus pararadicis sp. nov., three cold-adapted plant growth-promoting bacteria isolated from root of Larix gmelinii in Great Khingan.</title>
        <authorList>
            <person name="Xue H."/>
        </authorList>
    </citation>
    <scope>NUCLEOTIDE SEQUENCE [LARGE SCALE GENOMIC DNA]</scope>
    <source>
        <strain evidence="4 5">N5-1-1-5</strain>
    </source>
</reference>
<protein>
    <submittedName>
        <fullName evidence="4">LCP family protein</fullName>
    </submittedName>
</protein>
<proteinExistence type="inferred from homology"/>